<gene>
    <name evidence="1" type="ORF">MKZ38_006132</name>
</gene>
<evidence type="ECO:0000313" key="1">
    <source>
        <dbReference type="EMBL" id="KAJ2895848.1"/>
    </source>
</evidence>
<dbReference type="Proteomes" id="UP001201980">
    <property type="component" value="Unassembled WGS sequence"/>
</dbReference>
<accession>A0AAD5RPA5</accession>
<dbReference type="GO" id="GO:0016787">
    <property type="term" value="F:hydrolase activity"/>
    <property type="evidence" value="ECO:0007669"/>
    <property type="project" value="UniProtKB-KW"/>
</dbReference>
<protein>
    <submittedName>
        <fullName evidence="1">Glycosyl hydrolase family 71</fullName>
    </submittedName>
</protein>
<sequence>MEPQELTFKTYSDPTFDKLSYASKLFDTQVTGLLLDGRITTRGPVCHRHVMHLWDGSSNNIPPSFPSPTGSPVPSLKRNICDRIMEILGSNTNTVPLFVVQHEINHSKGRIFSDQRLPTTMKHGRAKSLAFIRNAFAVYSYLSLPEVSERINLTRLLIREEAMRISKLPHMRSFYPNTVEFDNHYWLYFAKKARQHVQQQITQVVQLDDLDGQKGEVPRSTGLSETGRILSEVEWHSKRLSMIRSYDQIPG</sequence>
<comment type="caution">
    <text evidence="1">The sequence shown here is derived from an EMBL/GenBank/DDBJ whole genome shotgun (WGS) entry which is preliminary data.</text>
</comment>
<evidence type="ECO:0000313" key="2">
    <source>
        <dbReference type="Proteomes" id="UP001201980"/>
    </source>
</evidence>
<reference evidence="1" key="1">
    <citation type="submission" date="2022-07" db="EMBL/GenBank/DDBJ databases">
        <title>Draft genome sequence of Zalerion maritima ATCC 34329, a (micro)plastics degrading marine fungus.</title>
        <authorList>
            <person name="Paco A."/>
            <person name="Goncalves M.F.M."/>
            <person name="Rocha-Santos T.A.P."/>
            <person name="Alves A."/>
        </authorList>
    </citation>
    <scope>NUCLEOTIDE SEQUENCE</scope>
    <source>
        <strain evidence="1">ATCC 34329</strain>
    </source>
</reference>
<dbReference type="AlphaFoldDB" id="A0AAD5RPA5"/>
<organism evidence="1 2">
    <name type="scientific">Zalerion maritima</name>
    <dbReference type="NCBI Taxonomy" id="339359"/>
    <lineage>
        <taxon>Eukaryota</taxon>
        <taxon>Fungi</taxon>
        <taxon>Dikarya</taxon>
        <taxon>Ascomycota</taxon>
        <taxon>Pezizomycotina</taxon>
        <taxon>Sordariomycetes</taxon>
        <taxon>Lulworthiomycetidae</taxon>
        <taxon>Lulworthiales</taxon>
        <taxon>Lulworthiaceae</taxon>
        <taxon>Zalerion</taxon>
    </lineage>
</organism>
<dbReference type="EMBL" id="JAKWBI020000371">
    <property type="protein sequence ID" value="KAJ2895848.1"/>
    <property type="molecule type" value="Genomic_DNA"/>
</dbReference>
<keyword evidence="2" id="KW-1185">Reference proteome</keyword>
<proteinExistence type="predicted"/>
<keyword evidence="1" id="KW-0378">Hydrolase</keyword>
<name>A0AAD5RPA5_9PEZI</name>